<dbReference type="InterPro" id="IPR021825">
    <property type="entry name" value="RETICULATA-related"/>
</dbReference>
<evidence type="ECO:0000256" key="3">
    <source>
        <dbReference type="ARBA" id="ARBA00010793"/>
    </source>
</evidence>
<gene>
    <name evidence="11" type="ORF">CHLNCDRAFT_137672</name>
</gene>
<keyword evidence="9" id="KW-0472">Membrane</keyword>
<keyword evidence="7" id="KW-0809">Transit peptide</keyword>
<comment type="subcellular location">
    <subcellularLocation>
        <location evidence="1">Membrane</location>
        <topology evidence="1">Multi-pass membrane protein</topology>
    </subcellularLocation>
    <subcellularLocation>
        <location evidence="2">Plastid</location>
        <location evidence="2">Chloroplast</location>
    </subcellularLocation>
</comment>
<keyword evidence="4" id="KW-0150">Chloroplast</keyword>
<dbReference type="EMBL" id="GL433836">
    <property type="protein sequence ID" value="EFN59308.1"/>
    <property type="molecule type" value="Genomic_DNA"/>
</dbReference>
<dbReference type="InParanoid" id="E1Z484"/>
<organism evidence="12">
    <name type="scientific">Chlorella variabilis</name>
    <name type="common">Green alga</name>
    <dbReference type="NCBI Taxonomy" id="554065"/>
    <lineage>
        <taxon>Eukaryota</taxon>
        <taxon>Viridiplantae</taxon>
        <taxon>Chlorophyta</taxon>
        <taxon>core chlorophytes</taxon>
        <taxon>Trebouxiophyceae</taxon>
        <taxon>Chlorellales</taxon>
        <taxon>Chlorellaceae</taxon>
        <taxon>Chlorella clade</taxon>
        <taxon>Chlorella</taxon>
    </lineage>
</organism>
<name>E1Z484_CHLVA</name>
<keyword evidence="5" id="KW-0934">Plastid</keyword>
<keyword evidence="12" id="KW-1185">Reference proteome</keyword>
<dbReference type="AlphaFoldDB" id="E1Z484"/>
<feature type="region of interest" description="Disordered" evidence="10">
    <location>
        <begin position="1"/>
        <end position="106"/>
    </location>
</feature>
<dbReference type="PANTHER" id="PTHR31038">
    <property type="entry name" value="EXPRESSED PROTEIN-RELATED"/>
    <property type="match status" value="1"/>
</dbReference>
<dbReference type="Pfam" id="PF11891">
    <property type="entry name" value="RETICULATA-like"/>
    <property type="match status" value="1"/>
</dbReference>
<proteinExistence type="inferred from homology"/>
<dbReference type="OrthoDB" id="205639at2759"/>
<evidence type="ECO:0000256" key="8">
    <source>
        <dbReference type="ARBA" id="ARBA00022989"/>
    </source>
</evidence>
<dbReference type="GO" id="GO:0009706">
    <property type="term" value="C:chloroplast inner membrane"/>
    <property type="evidence" value="ECO:0007669"/>
    <property type="project" value="TreeGrafter"/>
</dbReference>
<sequence>MSIRNKLLAGLPVNAQLSSTPPGATPAAASGACSSSRSSSSSPSAFGACLPPSSSSPSRTPEEAWLCAAAGGDDGGSGGSAGSGGSSGGSGGSGSSSGGGEDEDGEEYLDLTQASRAASSSPRPQAEELAAAKGLSLPDDFAAAASAGGLRRATLDGYLRLASGGWLTSMLVKSVPAFRDRLIADRMFFFKVWAEVAIDSGCATVAELRKRGDDFWGEFEFYLSDLLVGLVLDVVLVTLLAPPAIVGRSRAGSAGGLKKLLGRLPSAVFEKSSAGRRFTVLDRVGTFVKLGLEYSLAGIVCGFIGQGMANGMMRLKRHYGGTSEHDVPVPPLVGTALVWGMFMGLSSNSRYQVVFGLERIVDETIARRIPQVAYFTTLAIRFVNNVIGGENFIDMARWAGDAPLPHQLPTDVWESVGYHLSLLDSAWASAACRDMRQGLAGVLAARKAAVASELQAFVGRLSDDAAGLGSSSGVRSLGSAALPGFSWISFGASSLSLLVGPPMLMLELPPSASIGPTWWLSGRYQHTRRQITSRHYGCARPGFDAVDGAFLSQPLSNRGAWQRCLMVRTLMDTAALGFHDALSCVAVAKLLLAQSRGPLLAANPRQDAQP</sequence>
<evidence type="ECO:0000313" key="12">
    <source>
        <dbReference type="Proteomes" id="UP000008141"/>
    </source>
</evidence>
<protein>
    <submittedName>
        <fullName evidence="11">Uncharacterized protein</fullName>
    </submittedName>
</protein>
<evidence type="ECO:0000256" key="5">
    <source>
        <dbReference type="ARBA" id="ARBA00022640"/>
    </source>
</evidence>
<dbReference type="GeneID" id="17358583"/>
<keyword evidence="8" id="KW-1133">Transmembrane helix</keyword>
<evidence type="ECO:0000256" key="4">
    <source>
        <dbReference type="ARBA" id="ARBA00022528"/>
    </source>
</evidence>
<dbReference type="GO" id="GO:0099402">
    <property type="term" value="P:plant organ development"/>
    <property type="evidence" value="ECO:0007669"/>
    <property type="project" value="TreeGrafter"/>
</dbReference>
<dbReference type="PANTHER" id="PTHR31038:SF10">
    <property type="entry name" value="OS04G0524400 PROTEIN"/>
    <property type="match status" value="1"/>
</dbReference>
<feature type="compositionally biased region" description="Gly residues" evidence="10">
    <location>
        <begin position="72"/>
        <end position="99"/>
    </location>
</feature>
<comment type="similarity">
    <text evidence="3">Belongs to the RETICULATA family.</text>
</comment>
<evidence type="ECO:0000256" key="10">
    <source>
        <dbReference type="SAM" id="MobiDB-lite"/>
    </source>
</evidence>
<reference evidence="11 12" key="1">
    <citation type="journal article" date="2010" name="Plant Cell">
        <title>The Chlorella variabilis NC64A genome reveals adaptation to photosymbiosis, coevolution with viruses, and cryptic sex.</title>
        <authorList>
            <person name="Blanc G."/>
            <person name="Duncan G."/>
            <person name="Agarkova I."/>
            <person name="Borodovsky M."/>
            <person name="Gurnon J."/>
            <person name="Kuo A."/>
            <person name="Lindquist E."/>
            <person name="Lucas S."/>
            <person name="Pangilinan J."/>
            <person name="Polle J."/>
            <person name="Salamov A."/>
            <person name="Terry A."/>
            <person name="Yamada T."/>
            <person name="Dunigan D.D."/>
            <person name="Grigoriev I.V."/>
            <person name="Claverie J.M."/>
            <person name="Van Etten J.L."/>
        </authorList>
    </citation>
    <scope>NUCLEOTIDE SEQUENCE [LARGE SCALE GENOMIC DNA]</scope>
    <source>
        <strain evidence="11 12">NC64A</strain>
    </source>
</reference>
<accession>E1Z484</accession>
<dbReference type="eggNOG" id="ENOG502QPQK">
    <property type="taxonomic scope" value="Eukaryota"/>
</dbReference>
<evidence type="ECO:0000256" key="7">
    <source>
        <dbReference type="ARBA" id="ARBA00022946"/>
    </source>
</evidence>
<evidence type="ECO:0000256" key="1">
    <source>
        <dbReference type="ARBA" id="ARBA00004141"/>
    </source>
</evidence>
<dbReference type="RefSeq" id="XP_005851410.1">
    <property type="nucleotide sequence ID" value="XM_005851348.1"/>
</dbReference>
<dbReference type="KEGG" id="cvr:CHLNCDRAFT_137672"/>
<dbReference type="PROSITE" id="PS51257">
    <property type="entry name" value="PROKAR_LIPOPROTEIN"/>
    <property type="match status" value="1"/>
</dbReference>
<dbReference type="Proteomes" id="UP000008141">
    <property type="component" value="Unassembled WGS sequence"/>
</dbReference>
<feature type="compositionally biased region" description="Low complexity" evidence="10">
    <location>
        <begin position="18"/>
        <end position="58"/>
    </location>
</feature>
<dbReference type="STRING" id="554065.E1Z484"/>
<evidence type="ECO:0000256" key="9">
    <source>
        <dbReference type="ARBA" id="ARBA00023136"/>
    </source>
</evidence>
<evidence type="ECO:0000313" key="11">
    <source>
        <dbReference type="EMBL" id="EFN59308.1"/>
    </source>
</evidence>
<keyword evidence="6" id="KW-0812">Transmembrane</keyword>
<evidence type="ECO:0000256" key="2">
    <source>
        <dbReference type="ARBA" id="ARBA00004229"/>
    </source>
</evidence>
<evidence type="ECO:0000256" key="6">
    <source>
        <dbReference type="ARBA" id="ARBA00022692"/>
    </source>
</evidence>